<dbReference type="AlphaFoldDB" id="W9SC43"/>
<accession>W9SC43</accession>
<keyword evidence="2" id="KW-1185">Reference proteome</keyword>
<evidence type="ECO:0000313" key="2">
    <source>
        <dbReference type="Proteomes" id="UP000030645"/>
    </source>
</evidence>
<reference evidence="2" key="1">
    <citation type="submission" date="2013-01" db="EMBL/GenBank/DDBJ databases">
        <title>Draft Genome Sequence of a Mulberry Tree, Morus notabilis C.K. Schneid.</title>
        <authorList>
            <person name="He N."/>
            <person name="Zhao S."/>
        </authorList>
    </citation>
    <scope>NUCLEOTIDE SEQUENCE</scope>
</reference>
<evidence type="ECO:0000313" key="1">
    <source>
        <dbReference type="EMBL" id="EXC21073.1"/>
    </source>
</evidence>
<gene>
    <name evidence="1" type="ORF">L484_017083</name>
</gene>
<dbReference type="Proteomes" id="UP000030645">
    <property type="component" value="Unassembled WGS sequence"/>
</dbReference>
<organism evidence="1 2">
    <name type="scientific">Morus notabilis</name>
    <dbReference type="NCBI Taxonomy" id="981085"/>
    <lineage>
        <taxon>Eukaryota</taxon>
        <taxon>Viridiplantae</taxon>
        <taxon>Streptophyta</taxon>
        <taxon>Embryophyta</taxon>
        <taxon>Tracheophyta</taxon>
        <taxon>Spermatophyta</taxon>
        <taxon>Magnoliopsida</taxon>
        <taxon>eudicotyledons</taxon>
        <taxon>Gunneridae</taxon>
        <taxon>Pentapetalae</taxon>
        <taxon>rosids</taxon>
        <taxon>fabids</taxon>
        <taxon>Rosales</taxon>
        <taxon>Moraceae</taxon>
        <taxon>Moreae</taxon>
        <taxon>Morus</taxon>
    </lineage>
</organism>
<name>W9SC43_9ROSA</name>
<dbReference type="EMBL" id="KE345934">
    <property type="protein sequence ID" value="EXC21073.1"/>
    <property type="molecule type" value="Genomic_DNA"/>
</dbReference>
<protein>
    <submittedName>
        <fullName evidence="1">Uncharacterized protein</fullName>
    </submittedName>
</protein>
<sequence>MNPNIHENEKINAEYCCQKPSEEKLMKEPLRDFQDNTVKSKRCCQIKAFGPSRAITIDTIIQHHCA</sequence>
<proteinExistence type="predicted"/>